<dbReference type="SUPFAM" id="SSF48452">
    <property type="entry name" value="TPR-like"/>
    <property type="match status" value="2"/>
</dbReference>
<protein>
    <submittedName>
        <fullName evidence="10">Tetratricopeptide repeat-containing protein</fullName>
    </submittedName>
</protein>
<keyword evidence="5" id="KW-1133">Transmembrane helix</keyword>
<dbReference type="STRING" id="484498.SAMN05421686_10187"/>
<dbReference type="PROSITE" id="PS50005">
    <property type="entry name" value="TPR"/>
    <property type="match status" value="2"/>
</dbReference>
<dbReference type="OrthoDB" id="5699219at2"/>
<accession>A0A1N7IX60</accession>
<dbReference type="GO" id="GO:0016020">
    <property type="term" value="C:membrane"/>
    <property type="evidence" value="ECO:0007669"/>
    <property type="project" value="UniProtKB-SubCell"/>
</dbReference>
<evidence type="ECO:0000256" key="4">
    <source>
        <dbReference type="ARBA" id="ARBA00022803"/>
    </source>
</evidence>
<gene>
    <name evidence="10" type="ORF">SAMN05421686_10187</name>
</gene>
<evidence type="ECO:0000313" key="11">
    <source>
        <dbReference type="Proteomes" id="UP000185639"/>
    </source>
</evidence>
<dbReference type="Proteomes" id="UP000185639">
    <property type="component" value="Unassembled WGS sequence"/>
</dbReference>
<feature type="signal peptide" evidence="9">
    <location>
        <begin position="1"/>
        <end position="23"/>
    </location>
</feature>
<evidence type="ECO:0000256" key="9">
    <source>
        <dbReference type="SAM" id="SignalP"/>
    </source>
</evidence>
<dbReference type="InterPro" id="IPR011990">
    <property type="entry name" value="TPR-like_helical_dom_sf"/>
</dbReference>
<dbReference type="Pfam" id="PF13432">
    <property type="entry name" value="TPR_16"/>
    <property type="match status" value="1"/>
</dbReference>
<dbReference type="GO" id="GO:0030150">
    <property type="term" value="P:protein import into mitochondrial matrix"/>
    <property type="evidence" value="ECO:0007669"/>
    <property type="project" value="TreeGrafter"/>
</dbReference>
<evidence type="ECO:0000256" key="1">
    <source>
        <dbReference type="ARBA" id="ARBA00004167"/>
    </source>
</evidence>
<evidence type="ECO:0000256" key="7">
    <source>
        <dbReference type="ARBA" id="ARBA00038030"/>
    </source>
</evidence>
<keyword evidence="2" id="KW-0812">Transmembrane</keyword>
<sequence length="452" mass="50482">MFKYLHLSLIFSALTISFSNVHGALPELALSLEEPSWSFLIDNQSSQATELTDDERRYLRDLQPALQQADYDAAERSLNQRSSSDDSAAFSLLRGQILLANGKDQQAIVHLKKAVESHSDFAASQRSLGLAYLRTDNSKLARRHLQKAIELGDQSAQLYGQLAYLNLREGMASSAISGYQQALFLDADNEEWARGLLYALTRAEALPQAQALAEQLLEKQSSSKELWMLRSQIALRQSKPLQALSSLESAISLGEDKAENLIIAAQLHLNHGSVERSVQLLTSGKIMIPSMTEQQQQAVIQTAAWLAQQQQWDQLQTLLRASRNSGIPAKAQASLSISKARMDIETGNHSGAEKALKSALRNDPTLGDALITLADLLRDQKRYQQAIMYYQRAEVLPDLEERALLGRAQAHIEQSEYDEALRLLGQVVRNNPTRQDLHASMRSLRNMTRNRR</sequence>
<evidence type="ECO:0000313" key="10">
    <source>
        <dbReference type="EMBL" id="SIS41581.1"/>
    </source>
</evidence>
<reference evidence="11" key="1">
    <citation type="submission" date="2017-01" db="EMBL/GenBank/DDBJ databases">
        <authorList>
            <person name="Varghese N."/>
            <person name="Submissions S."/>
        </authorList>
    </citation>
    <scope>NUCLEOTIDE SEQUENCE [LARGE SCALE GENOMIC DNA]</scope>
    <source>
        <strain evidence="11">DSM 24913</strain>
    </source>
</reference>
<feature type="repeat" description="TPR" evidence="8">
    <location>
        <begin position="401"/>
        <end position="434"/>
    </location>
</feature>
<dbReference type="GO" id="GO:0008320">
    <property type="term" value="F:protein transmembrane transporter activity"/>
    <property type="evidence" value="ECO:0007669"/>
    <property type="project" value="TreeGrafter"/>
</dbReference>
<dbReference type="Gene3D" id="1.25.40.10">
    <property type="entry name" value="Tetratricopeptide repeat domain"/>
    <property type="match status" value="2"/>
</dbReference>
<evidence type="ECO:0000256" key="2">
    <source>
        <dbReference type="ARBA" id="ARBA00022692"/>
    </source>
</evidence>
<evidence type="ECO:0000256" key="3">
    <source>
        <dbReference type="ARBA" id="ARBA00022737"/>
    </source>
</evidence>
<dbReference type="PANTHER" id="PTHR46208">
    <property type="entry name" value="MITOCHONDRIAL IMPORT RECEPTOR SUBUNIT TOM70"/>
    <property type="match status" value="1"/>
</dbReference>
<keyword evidence="6" id="KW-0472">Membrane</keyword>
<keyword evidence="9" id="KW-0732">Signal</keyword>
<feature type="repeat" description="TPR" evidence="8">
    <location>
        <begin position="122"/>
        <end position="155"/>
    </location>
</feature>
<comment type="similarity">
    <text evidence="7">Belongs to the Tom70 family.</text>
</comment>
<dbReference type="GO" id="GO:0030943">
    <property type="term" value="F:mitochondrion targeting sequence binding"/>
    <property type="evidence" value="ECO:0007669"/>
    <property type="project" value="TreeGrafter"/>
</dbReference>
<dbReference type="RefSeq" id="WP_076513275.1">
    <property type="nucleotide sequence ID" value="NZ_FTOH01000001.1"/>
</dbReference>
<evidence type="ECO:0000256" key="6">
    <source>
        <dbReference type="ARBA" id="ARBA00023136"/>
    </source>
</evidence>
<dbReference type="SMART" id="SM00028">
    <property type="entry name" value="TPR"/>
    <property type="match status" value="6"/>
</dbReference>
<name>A0A1N7IX60_9GAMM</name>
<dbReference type="EMBL" id="FTOH01000001">
    <property type="protein sequence ID" value="SIS41581.1"/>
    <property type="molecule type" value="Genomic_DNA"/>
</dbReference>
<dbReference type="AlphaFoldDB" id="A0A1N7IX60"/>
<dbReference type="Pfam" id="PF14559">
    <property type="entry name" value="TPR_19"/>
    <property type="match status" value="1"/>
</dbReference>
<evidence type="ECO:0000256" key="5">
    <source>
        <dbReference type="ARBA" id="ARBA00022989"/>
    </source>
</evidence>
<comment type="subcellular location">
    <subcellularLocation>
        <location evidence="1">Membrane</location>
        <topology evidence="1">Single-pass membrane protein</topology>
    </subcellularLocation>
</comment>
<organism evidence="10 11">
    <name type="scientific">Thalassolituus maritimus</name>
    <dbReference type="NCBI Taxonomy" id="484498"/>
    <lineage>
        <taxon>Bacteria</taxon>
        <taxon>Pseudomonadati</taxon>
        <taxon>Pseudomonadota</taxon>
        <taxon>Gammaproteobacteria</taxon>
        <taxon>Oceanospirillales</taxon>
        <taxon>Oceanospirillaceae</taxon>
        <taxon>Thalassolituus</taxon>
    </lineage>
</organism>
<evidence type="ECO:0000256" key="8">
    <source>
        <dbReference type="PROSITE-ProRule" id="PRU00339"/>
    </source>
</evidence>
<feature type="chain" id="PRO_5013315142" evidence="9">
    <location>
        <begin position="24"/>
        <end position="452"/>
    </location>
</feature>
<keyword evidence="11" id="KW-1185">Reference proteome</keyword>
<dbReference type="InterPro" id="IPR019734">
    <property type="entry name" value="TPR_rpt"/>
</dbReference>
<proteinExistence type="inferred from homology"/>
<keyword evidence="4 8" id="KW-0802">TPR repeat</keyword>
<dbReference type="PANTHER" id="PTHR46208:SF1">
    <property type="entry name" value="MITOCHONDRIAL IMPORT RECEPTOR SUBUNIT TOM70"/>
    <property type="match status" value="1"/>
</dbReference>
<keyword evidence="3" id="KW-0677">Repeat</keyword>